<dbReference type="EMBL" id="MG637038">
    <property type="protein sequence ID" value="AXF54074.1"/>
    <property type="molecule type" value="mRNA"/>
</dbReference>
<dbReference type="PANTHER" id="PTHR11257">
    <property type="entry name" value="CHEMOSENSORY PROTEIN-RELATED"/>
    <property type="match status" value="1"/>
</dbReference>
<feature type="signal peptide" evidence="1">
    <location>
        <begin position="1"/>
        <end position="20"/>
    </location>
</feature>
<dbReference type="Pfam" id="PF03392">
    <property type="entry name" value="OS-D"/>
    <property type="match status" value="1"/>
</dbReference>
<feature type="chain" id="PRO_5016707644" evidence="1">
    <location>
        <begin position="21"/>
        <end position="144"/>
    </location>
</feature>
<dbReference type="Gene3D" id="1.10.2080.10">
    <property type="entry name" value="Insect odorant-binding protein A10/Ejaculatory bulb-specific protein 3"/>
    <property type="match status" value="1"/>
</dbReference>
<sequence length="144" mass="16411">MGSLTSFLVLMVTLTLVMMGAKNGANSRNVKRSAQSYTTKYDNIDIDQILASNRLLKNYVNCLLDKGACTQEGKELKKYLPDAIATECSKCSQAQKKITGRVLQELLLNHRDDWELLTNKYDPDGNFQRKYMQEDEDYSELEEA</sequence>
<name>A0A345BT17_9CUCU</name>
<protein>
    <submittedName>
        <fullName evidence="2">Chemosensory protein 7</fullName>
    </submittedName>
</protein>
<dbReference type="InterPro" id="IPR036682">
    <property type="entry name" value="OS_D_A10/PebIII_sf"/>
</dbReference>
<evidence type="ECO:0000256" key="1">
    <source>
        <dbReference type="SAM" id="SignalP"/>
    </source>
</evidence>
<evidence type="ECO:0000313" key="2">
    <source>
        <dbReference type="EMBL" id="AXF54074.1"/>
    </source>
</evidence>
<keyword evidence="1" id="KW-0732">Signal</keyword>
<proteinExistence type="evidence at transcript level"/>
<dbReference type="InterPro" id="IPR005055">
    <property type="entry name" value="A10/PebIII"/>
</dbReference>
<accession>A0A345BT17</accession>
<dbReference type="SUPFAM" id="SSF100910">
    <property type="entry name" value="Chemosensory protein Csp2"/>
    <property type="match status" value="1"/>
</dbReference>
<dbReference type="AlphaFoldDB" id="A0A345BT17"/>
<organism evidence="2">
    <name type="scientific">Dendroctonus armandi</name>
    <dbReference type="NCBI Taxonomy" id="77159"/>
    <lineage>
        <taxon>Eukaryota</taxon>
        <taxon>Metazoa</taxon>
        <taxon>Ecdysozoa</taxon>
        <taxon>Arthropoda</taxon>
        <taxon>Hexapoda</taxon>
        <taxon>Insecta</taxon>
        <taxon>Pterygota</taxon>
        <taxon>Neoptera</taxon>
        <taxon>Endopterygota</taxon>
        <taxon>Coleoptera</taxon>
        <taxon>Polyphaga</taxon>
        <taxon>Cucujiformia</taxon>
        <taxon>Curculionidae</taxon>
        <taxon>Scolytinae</taxon>
        <taxon>Dendroctonus</taxon>
    </lineage>
</organism>
<reference evidence="2" key="1">
    <citation type="journal article" date="2018" name="Front. Physiol.">
        <title>Identification, Expression Patterns, and Functional Characterization of Chemosensory Proteins in Dendroctonus armandi (Coleoptera: Curculionidae: Scolytinae).</title>
        <authorList>
            <person name="Li Z."/>
            <person name="Dai L."/>
            <person name="Chu H."/>
            <person name="Fu D."/>
            <person name="Sun Y."/>
            <person name="Chen H."/>
        </authorList>
    </citation>
    <scope>NUCLEOTIDE SEQUENCE</scope>
</reference>
<dbReference type="PANTHER" id="PTHR11257:SF12">
    <property type="entry name" value="EJACULATORY BULB-SPECIFIC PROTEIN 3-RELATED"/>
    <property type="match status" value="1"/>
</dbReference>